<feature type="domain" description="Glycosyltransferase subfamily 4-like N-terminal" evidence="2">
    <location>
        <begin position="25"/>
        <end position="208"/>
    </location>
</feature>
<accession>A0A1F4V3B6</accession>
<protein>
    <recommendedName>
        <fullName evidence="5">Glycosyl transferase family 1 domain-containing protein</fullName>
    </recommendedName>
</protein>
<dbReference type="Proteomes" id="UP000178771">
    <property type="component" value="Unassembled WGS sequence"/>
</dbReference>
<dbReference type="EMBL" id="MEVH01000015">
    <property type="protein sequence ID" value="OGC51671.1"/>
    <property type="molecule type" value="Genomic_DNA"/>
</dbReference>
<evidence type="ECO:0000313" key="3">
    <source>
        <dbReference type="EMBL" id="OGC51671.1"/>
    </source>
</evidence>
<evidence type="ECO:0000259" key="1">
    <source>
        <dbReference type="Pfam" id="PF00534"/>
    </source>
</evidence>
<dbReference type="AlphaFoldDB" id="A0A1F4V3B6"/>
<dbReference type="Pfam" id="PF00534">
    <property type="entry name" value="Glycos_transf_1"/>
    <property type="match status" value="1"/>
</dbReference>
<gene>
    <name evidence="3" type="ORF">A2982_03295</name>
</gene>
<comment type="caution">
    <text evidence="3">The sequence shown here is derived from an EMBL/GenBank/DDBJ whole genome shotgun (WGS) entry which is preliminary data.</text>
</comment>
<dbReference type="InterPro" id="IPR028098">
    <property type="entry name" value="Glyco_trans_4-like_N"/>
</dbReference>
<evidence type="ECO:0008006" key="5">
    <source>
        <dbReference type="Google" id="ProtNLM"/>
    </source>
</evidence>
<dbReference type="GO" id="GO:0016757">
    <property type="term" value="F:glycosyltransferase activity"/>
    <property type="evidence" value="ECO:0007669"/>
    <property type="project" value="InterPro"/>
</dbReference>
<dbReference type="Gene3D" id="3.40.50.2000">
    <property type="entry name" value="Glycogen Phosphorylase B"/>
    <property type="match status" value="2"/>
</dbReference>
<name>A0A1F4V3B6_UNCKA</name>
<evidence type="ECO:0000259" key="2">
    <source>
        <dbReference type="Pfam" id="PF13439"/>
    </source>
</evidence>
<dbReference type="STRING" id="1802624.A2982_03295"/>
<organism evidence="3 4">
    <name type="scientific">candidate division WWE3 bacterium RIFCSPLOWO2_01_FULL_39_13</name>
    <dbReference type="NCBI Taxonomy" id="1802624"/>
    <lineage>
        <taxon>Bacteria</taxon>
        <taxon>Katanobacteria</taxon>
    </lineage>
</organism>
<proteinExistence type="predicted"/>
<dbReference type="InterPro" id="IPR001296">
    <property type="entry name" value="Glyco_trans_1"/>
</dbReference>
<dbReference type="CDD" id="cd03801">
    <property type="entry name" value="GT4_PimA-like"/>
    <property type="match status" value="1"/>
</dbReference>
<feature type="domain" description="Glycosyl transferase family 1" evidence="1">
    <location>
        <begin position="212"/>
        <end position="329"/>
    </location>
</feature>
<sequence>MNILRIVYDWPDENVILEGLAPAPYELSVSQAKLGHKIYVLCGNLNGKNIKHGKFNYSLENGRIEVFNLPRGLSKFGPFLTTSIAVLPFYFYFKFIKKIDLVHNHGHLGVWFLLYKLLFGFLDKTKVIGHYHITAKGREWAIKKQNVKIPFWAEYFEYPIHKLADHLMSKVCFKLVATSRDVIEEVERYYQIDSSKIILLESGVDTARFKKEGQKEDFGFKAGSTIIANGGRLSKRKNIDVLVESLRFLPENYKLVLWGPWEDSLKKKVDEIILKFNLQDRVKYLGVISYFKVDEYFRAADIFVLPSSYEGLPKAVVEALASRCKVLASGFRVDKKISDLYFLDKIDPEYLAERIAYIDRLQLSYKETRGIIEKYYSWDSKAKMLEGIIGS</sequence>
<reference evidence="3 4" key="1">
    <citation type="journal article" date="2016" name="Nat. Commun.">
        <title>Thousands of microbial genomes shed light on interconnected biogeochemical processes in an aquifer system.</title>
        <authorList>
            <person name="Anantharaman K."/>
            <person name="Brown C.T."/>
            <person name="Hug L.A."/>
            <person name="Sharon I."/>
            <person name="Castelle C.J."/>
            <person name="Probst A.J."/>
            <person name="Thomas B.C."/>
            <person name="Singh A."/>
            <person name="Wilkins M.J."/>
            <person name="Karaoz U."/>
            <person name="Brodie E.L."/>
            <person name="Williams K.H."/>
            <person name="Hubbard S.S."/>
            <person name="Banfield J.F."/>
        </authorList>
    </citation>
    <scope>NUCLEOTIDE SEQUENCE [LARGE SCALE GENOMIC DNA]</scope>
</reference>
<evidence type="ECO:0000313" key="4">
    <source>
        <dbReference type="Proteomes" id="UP000178771"/>
    </source>
</evidence>
<dbReference type="PANTHER" id="PTHR12526">
    <property type="entry name" value="GLYCOSYLTRANSFERASE"/>
    <property type="match status" value="1"/>
</dbReference>
<dbReference type="Pfam" id="PF13439">
    <property type="entry name" value="Glyco_transf_4"/>
    <property type="match status" value="1"/>
</dbReference>
<dbReference type="SUPFAM" id="SSF53756">
    <property type="entry name" value="UDP-Glycosyltransferase/glycogen phosphorylase"/>
    <property type="match status" value="1"/>
</dbReference>